<dbReference type="GO" id="GO:0016787">
    <property type="term" value="F:hydrolase activity"/>
    <property type="evidence" value="ECO:0007669"/>
    <property type="project" value="UniProtKB-KW"/>
</dbReference>
<accession>A0ABY4ZP59</accession>
<dbReference type="InterPro" id="IPR022742">
    <property type="entry name" value="Hydrolase_4"/>
</dbReference>
<organism evidence="2 3">
    <name type="scientific">Caulobacter segnis</name>
    <dbReference type="NCBI Taxonomy" id="88688"/>
    <lineage>
        <taxon>Bacteria</taxon>
        <taxon>Pseudomonadati</taxon>
        <taxon>Pseudomonadota</taxon>
        <taxon>Alphaproteobacteria</taxon>
        <taxon>Caulobacterales</taxon>
        <taxon>Caulobacteraceae</taxon>
        <taxon>Caulobacter</taxon>
    </lineage>
</organism>
<proteinExistence type="predicted"/>
<gene>
    <name evidence="2" type="ORF">MZV50_17440</name>
</gene>
<dbReference type="EMBL" id="CP096040">
    <property type="protein sequence ID" value="USQ94363.1"/>
    <property type="molecule type" value="Genomic_DNA"/>
</dbReference>
<dbReference type="Gene3D" id="3.40.50.1820">
    <property type="entry name" value="alpha/beta hydrolase"/>
    <property type="match status" value="1"/>
</dbReference>
<dbReference type="InterPro" id="IPR029058">
    <property type="entry name" value="AB_hydrolase_fold"/>
</dbReference>
<dbReference type="InterPro" id="IPR051044">
    <property type="entry name" value="MAG_DAG_Lipase"/>
</dbReference>
<evidence type="ECO:0000313" key="2">
    <source>
        <dbReference type="EMBL" id="USQ94363.1"/>
    </source>
</evidence>
<sequence length="333" mass="36224">MTGESARLVSIPEALVPDHGKAEWFRGADGATLRAATFFPEGPTNSGKARGSVVVSPGRSEPIEKYFEVVEDLLGRGFAVLLHDWRGQGLSARGLPDRLKGHARGFKTFLSDYKALLDTFEARLPKPWIALSHSMGGCLTMLALAQGETRFSAAVLSAPMLGLNSGGIPPWIATPLAWTVSRVGMAGEYVQGGQYDPLAQTFVGDALTHDEARYDRYQAQLRADPEIALGGMTWGWADFAISACAWLRRSKGVERIGVPVTIVAAELDNRVLNPDQKAIADRMPKGRYVEVPGAFHEILIETDPRRAIFWRAFDETVDPVAPKEPLISPNASD</sequence>
<protein>
    <submittedName>
        <fullName evidence="2">Alpha/beta hydrolase</fullName>
    </submittedName>
</protein>
<feature type="domain" description="Serine aminopeptidase S33" evidence="1">
    <location>
        <begin position="48"/>
        <end position="303"/>
    </location>
</feature>
<keyword evidence="3" id="KW-1185">Reference proteome</keyword>
<keyword evidence="2" id="KW-0378">Hydrolase</keyword>
<name>A0ABY4ZP59_9CAUL</name>
<dbReference type="SUPFAM" id="SSF53474">
    <property type="entry name" value="alpha/beta-Hydrolases"/>
    <property type="match status" value="1"/>
</dbReference>
<dbReference type="PANTHER" id="PTHR11614">
    <property type="entry name" value="PHOSPHOLIPASE-RELATED"/>
    <property type="match status" value="1"/>
</dbReference>
<dbReference type="Pfam" id="PF12146">
    <property type="entry name" value="Hydrolase_4"/>
    <property type="match status" value="1"/>
</dbReference>
<dbReference type="Proteomes" id="UP001057520">
    <property type="component" value="Chromosome"/>
</dbReference>
<evidence type="ECO:0000259" key="1">
    <source>
        <dbReference type="Pfam" id="PF12146"/>
    </source>
</evidence>
<reference evidence="2 3" key="1">
    <citation type="submission" date="2022-04" db="EMBL/GenBank/DDBJ databases">
        <title>Genome sequence of soybean root-associated Caulobacter segnis RL271.</title>
        <authorList>
            <person name="Longley R."/>
            <person name="Bonito G."/>
            <person name="Trigodet F."/>
            <person name="Crosson S."/>
            <person name="Fiebig A."/>
        </authorList>
    </citation>
    <scope>NUCLEOTIDE SEQUENCE [LARGE SCALE GENOMIC DNA]</scope>
    <source>
        <strain evidence="2 3">RL271</strain>
    </source>
</reference>
<evidence type="ECO:0000313" key="3">
    <source>
        <dbReference type="Proteomes" id="UP001057520"/>
    </source>
</evidence>